<dbReference type="RefSeq" id="WP_172442284.1">
    <property type="nucleotide sequence ID" value="NZ_JACHXB010000001.1"/>
</dbReference>
<evidence type="ECO:0000313" key="2">
    <source>
        <dbReference type="Proteomes" id="UP000219514"/>
    </source>
</evidence>
<name>A0A285E7U3_9ACTN</name>
<gene>
    <name evidence="1" type="ORF">SAMN06893097_1011006</name>
</gene>
<keyword evidence="2" id="KW-1185">Reference proteome</keyword>
<accession>A0A285E7U3</accession>
<dbReference type="AlphaFoldDB" id="A0A285E7U3"/>
<evidence type="ECO:0000313" key="1">
    <source>
        <dbReference type="EMBL" id="SNX95198.1"/>
    </source>
</evidence>
<proteinExistence type="predicted"/>
<sequence>MDLPAPAAVVPDGELALAARRREVLRRVQRRESAARLSAMLAAAATPV</sequence>
<organism evidence="1 2">
    <name type="scientific">Geodermatophilus sabuli</name>
    <dbReference type="NCBI Taxonomy" id="1564158"/>
    <lineage>
        <taxon>Bacteria</taxon>
        <taxon>Bacillati</taxon>
        <taxon>Actinomycetota</taxon>
        <taxon>Actinomycetes</taxon>
        <taxon>Geodermatophilales</taxon>
        <taxon>Geodermatophilaceae</taxon>
        <taxon>Geodermatophilus</taxon>
    </lineage>
</organism>
<reference evidence="1 2" key="1">
    <citation type="submission" date="2017-09" db="EMBL/GenBank/DDBJ databases">
        <authorList>
            <person name="Ehlers B."/>
            <person name="Leendertz F.H."/>
        </authorList>
    </citation>
    <scope>NUCLEOTIDE SEQUENCE [LARGE SCALE GENOMIC DNA]</scope>
    <source>
        <strain evidence="1 2">DSM 46844</strain>
    </source>
</reference>
<dbReference type="Proteomes" id="UP000219514">
    <property type="component" value="Unassembled WGS sequence"/>
</dbReference>
<dbReference type="EMBL" id="OBDO01000001">
    <property type="protein sequence ID" value="SNX95198.1"/>
    <property type="molecule type" value="Genomic_DNA"/>
</dbReference>
<protein>
    <submittedName>
        <fullName evidence="1">Uncharacterized protein</fullName>
    </submittedName>
</protein>